<feature type="coiled-coil region" evidence="1">
    <location>
        <begin position="44"/>
        <end position="71"/>
    </location>
</feature>
<gene>
    <name evidence="2" type="ORF">NF717_10610</name>
</gene>
<organism evidence="2 3">
    <name type="scientific">Lactococcus formosensis</name>
    <dbReference type="NCBI Taxonomy" id="1281486"/>
    <lineage>
        <taxon>Bacteria</taxon>
        <taxon>Bacillati</taxon>
        <taxon>Bacillota</taxon>
        <taxon>Bacilli</taxon>
        <taxon>Lactobacillales</taxon>
        <taxon>Streptococcaceae</taxon>
        <taxon>Lactococcus</taxon>
    </lineage>
</organism>
<evidence type="ECO:0000313" key="2">
    <source>
        <dbReference type="EMBL" id="MDG6146093.1"/>
    </source>
</evidence>
<sequence length="160" mass="18685">MTERAKDNLKDYLAPYSKEEIQKIRENKMQLITVPEFQSVHRSLLEEQGKLNKATEALKKACDEIKSLNGSDTILEEFEQILVEIGKEQPKLSIPKWVANIFDKFLEGDYDWYDFEMAFIGCDNEELESNFFAWTNTENAKELTLAYFNPLTRIFVEIEG</sequence>
<evidence type="ECO:0000256" key="1">
    <source>
        <dbReference type="SAM" id="Coils"/>
    </source>
</evidence>
<evidence type="ECO:0000313" key="3">
    <source>
        <dbReference type="Proteomes" id="UP001153199"/>
    </source>
</evidence>
<keyword evidence="1" id="KW-0175">Coiled coil</keyword>
<dbReference type="EMBL" id="JAMWFV010000024">
    <property type="protein sequence ID" value="MDG6146093.1"/>
    <property type="molecule type" value="Genomic_DNA"/>
</dbReference>
<comment type="caution">
    <text evidence="2">The sequence shown here is derived from an EMBL/GenBank/DDBJ whole genome shotgun (WGS) entry which is preliminary data.</text>
</comment>
<name>A0A9X4P4P3_9LACT</name>
<protein>
    <submittedName>
        <fullName evidence="2">Uncharacterized protein</fullName>
    </submittedName>
</protein>
<reference evidence="2" key="1">
    <citation type="submission" date="2022-06" db="EMBL/GenBank/DDBJ databases">
        <title>Lactococcus from bovine mastitis in China.</title>
        <authorList>
            <person name="Lin Y."/>
            <person name="Han B."/>
        </authorList>
    </citation>
    <scope>NUCLEOTIDE SEQUENCE</scope>
    <source>
        <strain evidence="2">Ningxia-I-26</strain>
    </source>
</reference>
<accession>A0A9X4P4P3</accession>
<dbReference type="Proteomes" id="UP001153199">
    <property type="component" value="Unassembled WGS sequence"/>
</dbReference>
<keyword evidence="3" id="KW-1185">Reference proteome</keyword>
<dbReference type="RefSeq" id="WP_107106056.1">
    <property type="nucleotide sequence ID" value="NZ_JAMWDY010000007.1"/>
</dbReference>
<proteinExistence type="predicted"/>
<dbReference type="AlphaFoldDB" id="A0A9X4P4P3"/>